<evidence type="ECO:0000313" key="11">
    <source>
        <dbReference type="Proteomes" id="UP000581135"/>
    </source>
</evidence>
<keyword evidence="4" id="KW-1003">Cell membrane</keyword>
<feature type="transmembrane region" description="Helical" evidence="8">
    <location>
        <begin position="220"/>
        <end position="242"/>
    </location>
</feature>
<evidence type="ECO:0000256" key="4">
    <source>
        <dbReference type="ARBA" id="ARBA00022475"/>
    </source>
</evidence>
<dbReference type="RefSeq" id="WP_246377315.1">
    <property type="nucleotide sequence ID" value="NZ_JACHXA010000001.1"/>
</dbReference>
<feature type="transmembrane region" description="Helical" evidence="8">
    <location>
        <begin position="40"/>
        <end position="61"/>
    </location>
</feature>
<dbReference type="EMBL" id="JACHXA010000001">
    <property type="protein sequence ID" value="MBB3064116.1"/>
    <property type="molecule type" value="Genomic_DNA"/>
</dbReference>
<keyword evidence="7 8" id="KW-0472">Membrane</keyword>
<dbReference type="Gene3D" id="1.10.3720.10">
    <property type="entry name" value="MetI-like"/>
    <property type="match status" value="1"/>
</dbReference>
<dbReference type="InterPro" id="IPR000515">
    <property type="entry name" value="MetI-like"/>
</dbReference>
<dbReference type="InterPro" id="IPR035906">
    <property type="entry name" value="MetI-like_sf"/>
</dbReference>
<dbReference type="AlphaFoldDB" id="A0A839SRZ3"/>
<feature type="transmembrane region" description="Helical" evidence="8">
    <location>
        <begin position="278"/>
        <end position="301"/>
    </location>
</feature>
<evidence type="ECO:0000313" key="10">
    <source>
        <dbReference type="EMBL" id="MBB3064116.1"/>
    </source>
</evidence>
<dbReference type="PANTHER" id="PTHR42929">
    <property type="entry name" value="INNER MEMBRANE ABC TRANSPORTER PERMEASE PROTEIN YDCU-RELATED-RELATED"/>
    <property type="match status" value="1"/>
</dbReference>
<gene>
    <name evidence="10" type="ORF">FHR98_000381</name>
</gene>
<evidence type="ECO:0000259" key="9">
    <source>
        <dbReference type="PROSITE" id="PS50928"/>
    </source>
</evidence>
<evidence type="ECO:0000256" key="2">
    <source>
        <dbReference type="ARBA" id="ARBA00007069"/>
    </source>
</evidence>
<protein>
    <submittedName>
        <fullName evidence="10">Spermidine/putrescine transport system permease protein</fullName>
    </submittedName>
</protein>
<name>A0A839SRZ3_9PROT</name>
<keyword evidence="6 8" id="KW-1133">Transmembrane helix</keyword>
<organism evidence="10 11">
    <name type="scientific">Limibacillus halophilus</name>
    <dbReference type="NCBI Taxonomy" id="1579333"/>
    <lineage>
        <taxon>Bacteria</taxon>
        <taxon>Pseudomonadati</taxon>
        <taxon>Pseudomonadota</taxon>
        <taxon>Alphaproteobacteria</taxon>
        <taxon>Rhodospirillales</taxon>
        <taxon>Rhodovibrionaceae</taxon>
        <taxon>Limibacillus</taxon>
    </lineage>
</organism>
<dbReference type="Pfam" id="PF00528">
    <property type="entry name" value="BPD_transp_1"/>
    <property type="match status" value="1"/>
</dbReference>
<evidence type="ECO:0000256" key="5">
    <source>
        <dbReference type="ARBA" id="ARBA00022692"/>
    </source>
</evidence>
<comment type="caution">
    <text evidence="10">The sequence shown here is derived from an EMBL/GenBank/DDBJ whole genome shotgun (WGS) entry which is preliminary data.</text>
</comment>
<dbReference type="PANTHER" id="PTHR42929:SF1">
    <property type="entry name" value="INNER MEMBRANE ABC TRANSPORTER PERMEASE PROTEIN YDCU-RELATED"/>
    <property type="match status" value="1"/>
</dbReference>
<dbReference type="Proteomes" id="UP000581135">
    <property type="component" value="Unassembled WGS sequence"/>
</dbReference>
<accession>A0A839SRZ3</accession>
<keyword evidence="3 8" id="KW-0813">Transport</keyword>
<dbReference type="GO" id="GO:0055085">
    <property type="term" value="P:transmembrane transport"/>
    <property type="evidence" value="ECO:0007669"/>
    <property type="project" value="InterPro"/>
</dbReference>
<feature type="transmembrane region" description="Helical" evidence="8">
    <location>
        <begin position="124"/>
        <end position="140"/>
    </location>
</feature>
<dbReference type="GO" id="GO:0005886">
    <property type="term" value="C:plasma membrane"/>
    <property type="evidence" value="ECO:0007669"/>
    <property type="project" value="UniProtKB-SubCell"/>
</dbReference>
<evidence type="ECO:0000256" key="6">
    <source>
        <dbReference type="ARBA" id="ARBA00022989"/>
    </source>
</evidence>
<proteinExistence type="inferred from homology"/>
<dbReference type="PROSITE" id="PS50928">
    <property type="entry name" value="ABC_TM1"/>
    <property type="match status" value="1"/>
</dbReference>
<evidence type="ECO:0000256" key="3">
    <source>
        <dbReference type="ARBA" id="ARBA00022448"/>
    </source>
</evidence>
<reference evidence="10 11" key="1">
    <citation type="submission" date="2020-08" db="EMBL/GenBank/DDBJ databases">
        <title>Genomic Encyclopedia of Type Strains, Phase III (KMG-III): the genomes of soil and plant-associated and newly described type strains.</title>
        <authorList>
            <person name="Whitman W."/>
        </authorList>
    </citation>
    <scope>NUCLEOTIDE SEQUENCE [LARGE SCALE GENOMIC DNA]</scope>
    <source>
        <strain evidence="10 11">CECT 8803</strain>
    </source>
</reference>
<dbReference type="SUPFAM" id="SSF161098">
    <property type="entry name" value="MetI-like"/>
    <property type="match status" value="1"/>
</dbReference>
<keyword evidence="5 8" id="KW-0812">Transmembrane</keyword>
<sequence>MSDVAMTKPGHGTPSGLRRRLSRFYRASQALRGLTLASPALFVVVTLLAMPIALLVLYSFWTQNYVDIDTNLTTANYEKIASRTIYLKVFLRSVGISGLVTLLTVLLAYPLAYYVAFDVKRRKVIWLILITLPFWTSYLLRVFAWKIILGYDGVINSGLAWLGVIREPLEFLLYNPTAVIITLAHAWAAFAILPIYVSLEKIDRSYLEAATDLGDGPVARFWRITFPLSLPGVIAASIVIFIPTVGDYVTPTLVGGPSGLMIANLIQTQFSKANDWPLGAALAVASMVTVTLIACAFVLIAKKLTERIG</sequence>
<feature type="transmembrane region" description="Helical" evidence="8">
    <location>
        <begin position="177"/>
        <end position="199"/>
    </location>
</feature>
<feature type="transmembrane region" description="Helical" evidence="8">
    <location>
        <begin position="89"/>
        <end position="112"/>
    </location>
</feature>
<dbReference type="CDD" id="cd06261">
    <property type="entry name" value="TM_PBP2"/>
    <property type="match status" value="1"/>
</dbReference>
<evidence type="ECO:0000256" key="8">
    <source>
        <dbReference type="RuleBase" id="RU363032"/>
    </source>
</evidence>
<comment type="similarity">
    <text evidence="2">Belongs to the binding-protein-dependent transport system permease family. CysTW subfamily.</text>
</comment>
<feature type="domain" description="ABC transmembrane type-1" evidence="9">
    <location>
        <begin position="90"/>
        <end position="299"/>
    </location>
</feature>
<comment type="subcellular location">
    <subcellularLocation>
        <location evidence="1 8">Cell membrane</location>
        <topology evidence="1 8">Multi-pass membrane protein</topology>
    </subcellularLocation>
</comment>
<evidence type="ECO:0000256" key="7">
    <source>
        <dbReference type="ARBA" id="ARBA00023136"/>
    </source>
</evidence>
<keyword evidence="11" id="KW-1185">Reference proteome</keyword>
<evidence type="ECO:0000256" key="1">
    <source>
        <dbReference type="ARBA" id="ARBA00004651"/>
    </source>
</evidence>